<comment type="similarity">
    <text evidence="1">Belongs to the peptidase S33 family.</text>
</comment>
<proteinExistence type="inferred from homology"/>
<keyword evidence="2" id="KW-0378">Hydrolase</keyword>
<dbReference type="InterPro" id="IPR050228">
    <property type="entry name" value="Carboxylesterase_BioH"/>
</dbReference>
<keyword evidence="6" id="KW-1185">Reference proteome</keyword>
<evidence type="ECO:0000313" key="6">
    <source>
        <dbReference type="Proteomes" id="UP000186601"/>
    </source>
</evidence>
<evidence type="ECO:0000313" key="4">
    <source>
        <dbReference type="EMBL" id="PSR83177.1"/>
    </source>
</evidence>
<name>A0A2R6S636_9APHY</name>
<dbReference type="InterPro" id="IPR029058">
    <property type="entry name" value="AB_hydrolase_fold"/>
</dbReference>
<dbReference type="PANTHER" id="PTHR43194:SF2">
    <property type="entry name" value="PEROXISOMAL MEMBRANE PROTEIN LPX1"/>
    <property type="match status" value="1"/>
</dbReference>
<protein>
    <recommendedName>
        <fullName evidence="3">AB hydrolase-1 domain-containing protein</fullName>
    </recommendedName>
</protein>
<dbReference type="InterPro" id="IPR005945">
    <property type="entry name" value="Pro_imino_pep"/>
</dbReference>
<dbReference type="PRINTS" id="PR00793">
    <property type="entry name" value="PROAMNOPTASE"/>
</dbReference>
<dbReference type="Pfam" id="PF00561">
    <property type="entry name" value="Abhydrolase_1"/>
    <property type="match status" value="1"/>
</dbReference>
<evidence type="ECO:0000256" key="1">
    <source>
        <dbReference type="ARBA" id="ARBA00010088"/>
    </source>
</evidence>
<comment type="caution">
    <text evidence="5">The sequence shown here is derived from an EMBL/GenBank/DDBJ whole genome shotgun (WGS) entry which is preliminary data.</text>
</comment>
<dbReference type="PANTHER" id="PTHR43194">
    <property type="entry name" value="HYDROLASE ALPHA/BETA FOLD FAMILY"/>
    <property type="match status" value="1"/>
</dbReference>
<dbReference type="InterPro" id="IPR000073">
    <property type="entry name" value="AB_hydrolase_1"/>
</dbReference>
<dbReference type="PIRSF" id="PIRSF005539">
    <property type="entry name" value="Pept_S33_TRI_F1"/>
    <property type="match status" value="1"/>
</dbReference>
<dbReference type="OrthoDB" id="190201at2759"/>
<sequence>MSDITTGTAGFVVGGETYQTWYKVVGNLKSGIRPLVTLHGGPGVPHHYLSTQDVLYKINSIPVVFYDQLGCGASTHLPEKGKDFWTEELFMDELDNLLTHLGIADDFDLLGHSWGGMLGAAYASKRHPAGLKRLVLLDTPASMALWDASCAILLEGLPKDTQEILKKHQEAGTLEDPEYKAAVALFYQRHVCRTNPWPNDVLKSFAGLEEDPTVYNIMAGPNEFYIIGTLKTWSVIDSLHTITQPTLIVNSRYDEAQDICVTPLFENIPKAKWVQMGESSHMPFHEEPERYFKVVSQFLTANYSSTM</sequence>
<evidence type="ECO:0000259" key="3">
    <source>
        <dbReference type="Pfam" id="PF00561"/>
    </source>
</evidence>
<gene>
    <name evidence="5" type="ORF">PHLCEN_2v371</name>
    <name evidence="4" type="ORF">PHLCEN_2v5826</name>
</gene>
<feature type="domain" description="AB hydrolase-1" evidence="3">
    <location>
        <begin position="34"/>
        <end position="288"/>
    </location>
</feature>
<dbReference type="Proteomes" id="UP000186601">
    <property type="component" value="Unassembled WGS sequence"/>
</dbReference>
<reference evidence="5 6" key="1">
    <citation type="submission" date="2018-02" db="EMBL/GenBank/DDBJ databases">
        <title>Genome sequence of the basidiomycete white-rot fungus Phlebia centrifuga.</title>
        <authorList>
            <person name="Granchi Z."/>
            <person name="Peng M."/>
            <person name="de Vries R.P."/>
            <person name="Hilden K."/>
            <person name="Makela M.R."/>
            <person name="Grigoriev I."/>
            <person name="Riley R."/>
        </authorList>
    </citation>
    <scope>NUCLEOTIDE SEQUENCE [LARGE SCALE GENOMIC DNA]</scope>
    <source>
        <strain evidence="5 6">FBCC195</strain>
    </source>
</reference>
<evidence type="ECO:0000256" key="2">
    <source>
        <dbReference type="ARBA" id="ARBA00022801"/>
    </source>
</evidence>
<dbReference type="AlphaFoldDB" id="A0A2R6S636"/>
<dbReference type="STRING" id="98765.A0A2R6S636"/>
<dbReference type="Gene3D" id="3.40.50.1820">
    <property type="entry name" value="alpha/beta hydrolase"/>
    <property type="match status" value="1"/>
</dbReference>
<dbReference type="GO" id="GO:0008233">
    <property type="term" value="F:peptidase activity"/>
    <property type="evidence" value="ECO:0007669"/>
    <property type="project" value="InterPro"/>
</dbReference>
<dbReference type="EMBL" id="MLYV02000565">
    <property type="protein sequence ID" value="PSR83177.1"/>
    <property type="molecule type" value="Genomic_DNA"/>
</dbReference>
<dbReference type="SUPFAM" id="SSF53474">
    <property type="entry name" value="alpha/beta-Hydrolases"/>
    <property type="match status" value="1"/>
</dbReference>
<dbReference type="EMBL" id="MLYV02000031">
    <property type="protein sequence ID" value="PSS37770.1"/>
    <property type="molecule type" value="Genomic_DNA"/>
</dbReference>
<dbReference type="NCBIfam" id="TIGR01250">
    <property type="entry name" value="pro_imino_pep_2"/>
    <property type="match status" value="1"/>
</dbReference>
<dbReference type="GO" id="GO:0006508">
    <property type="term" value="P:proteolysis"/>
    <property type="evidence" value="ECO:0007669"/>
    <property type="project" value="InterPro"/>
</dbReference>
<organism evidence="5 6">
    <name type="scientific">Hermanssonia centrifuga</name>
    <dbReference type="NCBI Taxonomy" id="98765"/>
    <lineage>
        <taxon>Eukaryota</taxon>
        <taxon>Fungi</taxon>
        <taxon>Dikarya</taxon>
        <taxon>Basidiomycota</taxon>
        <taxon>Agaricomycotina</taxon>
        <taxon>Agaricomycetes</taxon>
        <taxon>Polyporales</taxon>
        <taxon>Meruliaceae</taxon>
        <taxon>Hermanssonia</taxon>
    </lineage>
</organism>
<evidence type="ECO:0000313" key="5">
    <source>
        <dbReference type="EMBL" id="PSS37770.1"/>
    </source>
</evidence>
<accession>A0A2R6S636</accession>
<dbReference type="InterPro" id="IPR002410">
    <property type="entry name" value="Peptidase_S33"/>
</dbReference>